<evidence type="ECO:0000313" key="5">
    <source>
        <dbReference type="Proteomes" id="UP000694930"/>
    </source>
</evidence>
<evidence type="ECO:0000259" key="4">
    <source>
        <dbReference type="PROSITE" id="PS50994"/>
    </source>
</evidence>
<dbReference type="InterPro" id="IPR036397">
    <property type="entry name" value="RNaseH_sf"/>
</dbReference>
<dbReference type="PANTHER" id="PTHR37984">
    <property type="entry name" value="PROTEIN CBG26694"/>
    <property type="match status" value="1"/>
</dbReference>
<dbReference type="Gene3D" id="3.30.70.270">
    <property type="match status" value="2"/>
</dbReference>
<dbReference type="Pfam" id="PF17919">
    <property type="entry name" value="RT_RNaseH_2"/>
    <property type="match status" value="1"/>
</dbReference>
<dbReference type="PROSITE" id="PS50994">
    <property type="entry name" value="INTEGRASE"/>
    <property type="match status" value="1"/>
</dbReference>
<dbReference type="CDD" id="cd01647">
    <property type="entry name" value="RT_LTR"/>
    <property type="match status" value="1"/>
</dbReference>
<dbReference type="Pfam" id="PF13456">
    <property type="entry name" value="RVT_3"/>
    <property type="match status" value="1"/>
</dbReference>
<proteinExistence type="predicted"/>
<sequence length="1100" mass="126176">MALPTKCTREGFDPNAYKLFVKAGYNPSEPSVLGKLPSEDTTRKAREGLGYSQPPPIRISIRRASPLKKNNKNLRSYLKVTRPTSHLIRKDFRSLIPSRMRRRVELVVSCKEELKAKVHTVVYTKEREEDEESVGSSNHVTIQNEYDYLPQKKIEEEVEDISSCCHISVNDNDPVEEEDAKDAPPELEEGVKITIDPLKEVNLGTDEDPKPTYLSAFLEIDEEVTYMNILKEYRDVFAWSYKEMPGLNPRVAVHQLAVKNGSRPVKQAQRRFRPDLIPLIENEVNKLIEAGFIREVKYPTWISSIVPVRKKNGQIRVCVDFRDLNNACPKDEFPLPIPELMIDATTGYEAMSFMDGSSGYNQIRMSPKDEELTAFRTPKGIYCYKVMPFGLKNAGATYQRAMQNIFDDLLHKNVECYVDDLVVKSRKRGDHLKDLRMVFELLRRYQLRMNPLKCAFGVTSGKFLGFIVRHRGIEIDQAKVDAISKMPEPRDIHELKSLQGKLAYLRRFISNLAGRCQPFSHLMKKGAPFNWDQTCSEAFKSIKSYLAKPPVLAAPIPGKPLILYIAAQERSVGALLAQENSEGKENALYYLSRTMTPNELNYSPIEKLCLALVFSIQKMKHYFQAHVVRLISRANPIKFVMSKPVLSDRLARWYLQFQQFEIVYIPQKSVKGQALADFLADHPIPNDWELTDEFPDEDAMLIEVQPPWKMYFDGAAHRGGAGAGVVFITSQEEILPFSFTLKQCCSNNVAEYQALILGLEMAVDMKQLHLQVFGDSQLVINQLLGSYEVKKPELRPYHDYAQKLIRWLGDVTLQHVRRTENKKADALATLASTLTLPDQTQVTVCQKWIVPPSNEEEYIENKLDHIVAIVEAAKEDWRQPIIDYLCYGILPENPRRRTDIRRRAPRFLYYKDTLYRRSFEGMLLRCFGRGRNDSSSTKSTLRSMWITSIWTKTSFSHKEDGPPELLHPTIASWPFDAWGLDIVGPLPKSSGGHLYILAATDYFSKWAEAVALKEVKKENVANFIRVNIIYRFGIPRYIITDNGKPFDNKLMNKICDLFDFKQRKSSMYHAAANGLAEAFNKTLCNLLKKVVSKSKRYWHE</sequence>
<dbReference type="PROSITE" id="PS50878">
    <property type="entry name" value="RT_POL"/>
    <property type="match status" value="1"/>
</dbReference>
<dbReference type="CDD" id="cd09274">
    <property type="entry name" value="RNase_HI_RT_Ty3"/>
    <property type="match status" value="1"/>
</dbReference>
<dbReference type="Gene3D" id="3.10.10.10">
    <property type="entry name" value="HIV Type 1 Reverse Transcriptase, subunit A, domain 1"/>
    <property type="match status" value="1"/>
</dbReference>
<reference evidence="5" key="1">
    <citation type="journal article" date="2014" name="Nat. Genet.">
        <title>The genome of the stress-tolerant wild tomato species Solanum pennellii.</title>
        <authorList>
            <person name="Bolger A."/>
            <person name="Scossa F."/>
            <person name="Bolger M.E."/>
            <person name="Lanz C."/>
            <person name="Maumus F."/>
            <person name="Tohge T."/>
            <person name="Quesneville H."/>
            <person name="Alseekh S."/>
            <person name="Sorensen I."/>
            <person name="Lichtenstein G."/>
            <person name="Fich E.A."/>
            <person name="Conte M."/>
            <person name="Keller H."/>
            <person name="Schneeberger K."/>
            <person name="Schwacke R."/>
            <person name="Ofner I."/>
            <person name="Vrebalov J."/>
            <person name="Xu Y."/>
            <person name="Osorio S."/>
            <person name="Aflitos S.A."/>
            <person name="Schijlen E."/>
            <person name="Jimenez-Gomez J.M."/>
            <person name="Ryngajllo M."/>
            <person name="Kimura S."/>
            <person name="Kumar R."/>
            <person name="Koenig D."/>
            <person name="Headland L.R."/>
            <person name="Maloof J.N."/>
            <person name="Sinha N."/>
            <person name="van Ham R.C."/>
            <person name="Lankhorst R.K."/>
            <person name="Mao L."/>
            <person name="Vogel A."/>
            <person name="Arsova B."/>
            <person name="Panstruga R."/>
            <person name="Fei Z."/>
            <person name="Rose J.K."/>
            <person name="Zamir D."/>
            <person name="Carrari F."/>
            <person name="Giovannoni J.J."/>
            <person name="Weigel D."/>
            <person name="Usadel B."/>
            <person name="Fernie A.R."/>
        </authorList>
    </citation>
    <scope>NUCLEOTIDE SEQUENCE [LARGE SCALE GENOMIC DNA]</scope>
    <source>
        <strain evidence="5">cv. LA0716</strain>
    </source>
</reference>
<feature type="domain" description="Integrase catalytic" evidence="4">
    <location>
        <begin position="970"/>
        <end position="1100"/>
    </location>
</feature>
<dbReference type="InterPro" id="IPR012337">
    <property type="entry name" value="RNaseH-like_sf"/>
</dbReference>
<protein>
    <submittedName>
        <fullName evidence="6">Uncharacterized protein LOC107006399</fullName>
    </submittedName>
</protein>
<dbReference type="InterPro" id="IPR000477">
    <property type="entry name" value="RT_dom"/>
</dbReference>
<accession>A0ABM1FQZ2</accession>
<dbReference type="PANTHER" id="PTHR37984:SF5">
    <property type="entry name" value="PROTEIN NYNRIN-LIKE"/>
    <property type="match status" value="1"/>
</dbReference>
<dbReference type="CDD" id="cd09279">
    <property type="entry name" value="RNase_HI_like"/>
    <property type="match status" value="1"/>
</dbReference>
<evidence type="ECO:0000256" key="1">
    <source>
        <dbReference type="ARBA" id="ARBA00023268"/>
    </source>
</evidence>
<dbReference type="InterPro" id="IPR043502">
    <property type="entry name" value="DNA/RNA_pol_sf"/>
</dbReference>
<name>A0ABM1FQZ2_SOLPN</name>
<feature type="domain" description="RNase H type-1" evidence="3">
    <location>
        <begin position="704"/>
        <end position="833"/>
    </location>
</feature>
<reference evidence="6" key="2">
    <citation type="submission" date="2025-08" db="UniProtKB">
        <authorList>
            <consortium name="RefSeq"/>
        </authorList>
    </citation>
    <scope>IDENTIFICATION</scope>
</reference>
<dbReference type="SUPFAM" id="SSF53098">
    <property type="entry name" value="Ribonuclease H-like"/>
    <property type="match status" value="2"/>
</dbReference>
<dbReference type="InterPro" id="IPR002156">
    <property type="entry name" value="RNaseH_domain"/>
</dbReference>
<keyword evidence="1" id="KW-0511">Multifunctional enzyme</keyword>
<keyword evidence="5" id="KW-1185">Reference proteome</keyword>
<gene>
    <name evidence="6" type="primary">LOC107006399</name>
</gene>
<dbReference type="InterPro" id="IPR050951">
    <property type="entry name" value="Retrovirus_Pol_polyprotein"/>
</dbReference>
<dbReference type="Pfam" id="PF00078">
    <property type="entry name" value="RVT_1"/>
    <property type="match status" value="1"/>
</dbReference>
<dbReference type="InterPro" id="IPR041577">
    <property type="entry name" value="RT_RNaseH_2"/>
</dbReference>
<organism evidence="5 6">
    <name type="scientific">Solanum pennellii</name>
    <name type="common">Tomato</name>
    <name type="synonym">Lycopersicon pennellii</name>
    <dbReference type="NCBI Taxonomy" id="28526"/>
    <lineage>
        <taxon>Eukaryota</taxon>
        <taxon>Viridiplantae</taxon>
        <taxon>Streptophyta</taxon>
        <taxon>Embryophyta</taxon>
        <taxon>Tracheophyta</taxon>
        <taxon>Spermatophyta</taxon>
        <taxon>Magnoliopsida</taxon>
        <taxon>eudicotyledons</taxon>
        <taxon>Gunneridae</taxon>
        <taxon>Pentapetalae</taxon>
        <taxon>asterids</taxon>
        <taxon>lamiids</taxon>
        <taxon>Solanales</taxon>
        <taxon>Solanaceae</taxon>
        <taxon>Solanoideae</taxon>
        <taxon>Solaneae</taxon>
        <taxon>Solanum</taxon>
        <taxon>Solanum subgen. Lycopersicon</taxon>
    </lineage>
</organism>
<evidence type="ECO:0000259" key="3">
    <source>
        <dbReference type="PROSITE" id="PS50879"/>
    </source>
</evidence>
<feature type="domain" description="Reverse transcriptase" evidence="2">
    <location>
        <begin position="289"/>
        <end position="468"/>
    </location>
</feature>
<dbReference type="Pfam" id="PF00665">
    <property type="entry name" value="rve"/>
    <property type="match status" value="1"/>
</dbReference>
<dbReference type="PROSITE" id="PS50879">
    <property type="entry name" value="RNASE_H_1"/>
    <property type="match status" value="1"/>
</dbReference>
<dbReference type="GeneID" id="107006399"/>
<dbReference type="RefSeq" id="XP_015060447.1">
    <property type="nucleotide sequence ID" value="XM_015204961.1"/>
</dbReference>
<dbReference type="Proteomes" id="UP000694930">
    <property type="component" value="Chromosome 12"/>
</dbReference>
<dbReference type="InterPro" id="IPR001584">
    <property type="entry name" value="Integrase_cat-core"/>
</dbReference>
<evidence type="ECO:0000259" key="2">
    <source>
        <dbReference type="PROSITE" id="PS50878"/>
    </source>
</evidence>
<dbReference type="SUPFAM" id="SSF56672">
    <property type="entry name" value="DNA/RNA polymerases"/>
    <property type="match status" value="1"/>
</dbReference>
<evidence type="ECO:0000313" key="6">
    <source>
        <dbReference type="RefSeq" id="XP_015060447.1"/>
    </source>
</evidence>
<dbReference type="Gene3D" id="3.30.420.10">
    <property type="entry name" value="Ribonuclease H-like superfamily/Ribonuclease H"/>
    <property type="match status" value="2"/>
</dbReference>
<dbReference type="InterPro" id="IPR043128">
    <property type="entry name" value="Rev_trsase/Diguanyl_cyclase"/>
</dbReference>